<dbReference type="CDD" id="cd04724">
    <property type="entry name" value="Tryptophan_synthase_alpha"/>
    <property type="match status" value="1"/>
</dbReference>
<comment type="pathway">
    <text evidence="2 9">Amino-acid biosynthesis; L-tryptophan biosynthesis; L-tryptophan from chorismate: step 5/5.</text>
</comment>
<dbReference type="HAMAP" id="MF_00131">
    <property type="entry name" value="Trp_synth_alpha"/>
    <property type="match status" value="1"/>
</dbReference>
<evidence type="ECO:0000256" key="8">
    <source>
        <dbReference type="ARBA" id="ARBA00049047"/>
    </source>
</evidence>
<dbReference type="EC" id="4.2.1.20" evidence="9"/>
<feature type="active site" description="Proton acceptor" evidence="9">
    <location>
        <position position="62"/>
    </location>
</feature>
<evidence type="ECO:0000256" key="2">
    <source>
        <dbReference type="ARBA" id="ARBA00004733"/>
    </source>
</evidence>
<keyword evidence="12" id="KW-1185">Reference proteome</keyword>
<comment type="caution">
    <text evidence="11">The sequence shown here is derived from an EMBL/GenBank/DDBJ whole genome shotgun (WGS) entry which is preliminary data.</text>
</comment>
<evidence type="ECO:0000256" key="9">
    <source>
        <dbReference type="HAMAP-Rule" id="MF_00131"/>
    </source>
</evidence>
<dbReference type="InterPro" id="IPR011060">
    <property type="entry name" value="RibuloseP-bd_barrel"/>
</dbReference>
<dbReference type="EMBL" id="JAIFZM010000006">
    <property type="protein sequence ID" value="MCG3419260.1"/>
    <property type="molecule type" value="Genomic_DNA"/>
</dbReference>
<dbReference type="Gene3D" id="3.20.20.70">
    <property type="entry name" value="Aldolase class I"/>
    <property type="match status" value="1"/>
</dbReference>
<keyword evidence="7 9" id="KW-0456">Lyase</keyword>
<dbReference type="PROSITE" id="PS00167">
    <property type="entry name" value="TRP_SYNTHASE_ALPHA"/>
    <property type="match status" value="1"/>
</dbReference>
<comment type="function">
    <text evidence="1 9">The alpha subunit is responsible for the aldol cleavage of indoleglycerol phosphate to indole and glyceraldehyde 3-phosphate.</text>
</comment>
<dbReference type="InterPro" id="IPR002028">
    <property type="entry name" value="Trp_synthase_suA"/>
</dbReference>
<protein>
    <recommendedName>
        <fullName evidence="9">Tryptophan synthase alpha chain</fullName>
        <ecNumber evidence="9">4.2.1.20</ecNumber>
    </recommendedName>
</protein>
<accession>A0AAW5B424</accession>
<organism evidence="11 12">
    <name type="scientific">Oceanobacillus jordanicus</name>
    <dbReference type="NCBI Taxonomy" id="2867266"/>
    <lineage>
        <taxon>Bacteria</taxon>
        <taxon>Bacillati</taxon>
        <taxon>Bacillota</taxon>
        <taxon>Bacilli</taxon>
        <taxon>Bacillales</taxon>
        <taxon>Bacillaceae</taxon>
        <taxon>Oceanobacillus</taxon>
    </lineage>
</organism>
<dbReference type="InterPro" id="IPR013785">
    <property type="entry name" value="Aldolase_TIM"/>
</dbReference>
<dbReference type="InterPro" id="IPR018204">
    <property type="entry name" value="Trp_synthase_alpha_AS"/>
</dbReference>
<dbReference type="Pfam" id="PF00290">
    <property type="entry name" value="Trp_syntA"/>
    <property type="match status" value="1"/>
</dbReference>
<evidence type="ECO:0000256" key="1">
    <source>
        <dbReference type="ARBA" id="ARBA00003365"/>
    </source>
</evidence>
<dbReference type="SUPFAM" id="SSF51366">
    <property type="entry name" value="Ribulose-phoshate binding barrel"/>
    <property type="match status" value="1"/>
</dbReference>
<evidence type="ECO:0000256" key="5">
    <source>
        <dbReference type="ARBA" id="ARBA00022822"/>
    </source>
</evidence>
<reference evidence="11 12" key="1">
    <citation type="journal article" date="2022" name="Evol. Bioinform. Online">
        <title>Draft Genome Sequence of Oceanobacillus jordanicus Strain GSFE11, a Halotolerant Plant Growth-Promoting Bacterial Endophyte Isolated From the Jordan Valley.</title>
        <authorList>
            <person name="Alhindi T."/>
            <person name="Albdaiwi R."/>
        </authorList>
    </citation>
    <scope>NUCLEOTIDE SEQUENCE [LARGE SCALE GENOMIC DNA]</scope>
    <source>
        <strain evidence="11 12">GSFE11</strain>
    </source>
</reference>
<comment type="catalytic activity">
    <reaction evidence="8 9">
        <text>(1S,2R)-1-C-(indol-3-yl)glycerol 3-phosphate + L-serine = D-glyceraldehyde 3-phosphate + L-tryptophan + H2O</text>
        <dbReference type="Rhea" id="RHEA:10532"/>
        <dbReference type="ChEBI" id="CHEBI:15377"/>
        <dbReference type="ChEBI" id="CHEBI:33384"/>
        <dbReference type="ChEBI" id="CHEBI:57912"/>
        <dbReference type="ChEBI" id="CHEBI:58866"/>
        <dbReference type="ChEBI" id="CHEBI:59776"/>
        <dbReference type="EC" id="4.2.1.20"/>
    </reaction>
</comment>
<keyword evidence="6 9" id="KW-0057">Aromatic amino acid biosynthesis</keyword>
<evidence type="ECO:0000256" key="10">
    <source>
        <dbReference type="RuleBase" id="RU003662"/>
    </source>
</evidence>
<evidence type="ECO:0000313" key="12">
    <source>
        <dbReference type="Proteomes" id="UP001199631"/>
    </source>
</evidence>
<name>A0AAW5B424_9BACI</name>
<dbReference type="GO" id="GO:0004834">
    <property type="term" value="F:tryptophan synthase activity"/>
    <property type="evidence" value="ECO:0007669"/>
    <property type="project" value="UniProtKB-UniRule"/>
</dbReference>
<dbReference type="GO" id="GO:0005829">
    <property type="term" value="C:cytosol"/>
    <property type="evidence" value="ECO:0007669"/>
    <property type="project" value="TreeGrafter"/>
</dbReference>
<evidence type="ECO:0000256" key="4">
    <source>
        <dbReference type="ARBA" id="ARBA00022605"/>
    </source>
</evidence>
<evidence type="ECO:0000256" key="7">
    <source>
        <dbReference type="ARBA" id="ARBA00023239"/>
    </source>
</evidence>
<comment type="similarity">
    <text evidence="9 10">Belongs to the TrpA family.</text>
</comment>
<sequence length="263" mass="28350">MGKANMENYFKQKQSKGDNLFVPYIMAGDGGLEVLKERVLFLQDCGVAAIEIGIPFSDPVADGPTIQAAGKRALENGTTLSGVLKALQAFKDERKVPIILMTYVNPVYRYGLASFAQDCAIAGVDGVIVPDIPIEEEKFIADELQSESLAFIRLAALTSTKDRLIEIAERSEGFLYAVAVTGTTGAREAYGDEVKAYLEMLKSNSSVPVLAGFGVSTPEQAQTLSSYCDGVIVGSTIVEFFHRGDTEKIQQLIQDTTHPAIIG</sequence>
<dbReference type="PANTHER" id="PTHR43406:SF1">
    <property type="entry name" value="TRYPTOPHAN SYNTHASE ALPHA CHAIN, CHLOROPLASTIC"/>
    <property type="match status" value="1"/>
</dbReference>
<dbReference type="PANTHER" id="PTHR43406">
    <property type="entry name" value="TRYPTOPHAN SYNTHASE, ALPHA CHAIN"/>
    <property type="match status" value="1"/>
</dbReference>
<gene>
    <name evidence="9 11" type="primary">trpA</name>
    <name evidence="11" type="ORF">K3T81_08860</name>
</gene>
<proteinExistence type="inferred from homology"/>
<keyword evidence="4 9" id="KW-0028">Amino-acid biosynthesis</keyword>
<dbReference type="NCBIfam" id="TIGR00262">
    <property type="entry name" value="trpA"/>
    <property type="match status" value="1"/>
</dbReference>
<evidence type="ECO:0000313" key="11">
    <source>
        <dbReference type="EMBL" id="MCG3419260.1"/>
    </source>
</evidence>
<dbReference type="Proteomes" id="UP001199631">
    <property type="component" value="Unassembled WGS sequence"/>
</dbReference>
<evidence type="ECO:0000256" key="6">
    <source>
        <dbReference type="ARBA" id="ARBA00023141"/>
    </source>
</evidence>
<keyword evidence="5 9" id="KW-0822">Tryptophan biosynthesis</keyword>
<feature type="active site" description="Proton acceptor" evidence="9">
    <location>
        <position position="51"/>
    </location>
</feature>
<dbReference type="AlphaFoldDB" id="A0AAW5B424"/>
<evidence type="ECO:0000256" key="3">
    <source>
        <dbReference type="ARBA" id="ARBA00011270"/>
    </source>
</evidence>
<comment type="subunit">
    <text evidence="3 9">Tetramer of two alpha and two beta chains.</text>
</comment>
<dbReference type="FunFam" id="3.20.20.70:FF:000037">
    <property type="entry name" value="Tryptophan synthase alpha chain"/>
    <property type="match status" value="1"/>
</dbReference>
<dbReference type="RefSeq" id="WP_238019458.1">
    <property type="nucleotide sequence ID" value="NZ_JAIFZM010000006.1"/>
</dbReference>